<dbReference type="InterPro" id="IPR000073">
    <property type="entry name" value="AB_hydrolase_1"/>
</dbReference>
<gene>
    <name evidence="2" type="ORF">GGX14DRAFT_449098</name>
</gene>
<proteinExistence type="predicted"/>
<dbReference type="EMBL" id="JARJCW010000025">
    <property type="protein sequence ID" value="KAJ7211763.1"/>
    <property type="molecule type" value="Genomic_DNA"/>
</dbReference>
<dbReference type="Pfam" id="PF00561">
    <property type="entry name" value="Abhydrolase_1"/>
    <property type="match status" value="1"/>
</dbReference>
<dbReference type="PANTHER" id="PTHR45763:SF46">
    <property type="entry name" value="AB HYDROLASE-1 DOMAIN-CONTAINING PROTEIN"/>
    <property type="match status" value="1"/>
</dbReference>
<dbReference type="Gene3D" id="3.40.50.1820">
    <property type="entry name" value="alpha/beta hydrolase"/>
    <property type="match status" value="1"/>
</dbReference>
<organism evidence="2 3">
    <name type="scientific">Mycena pura</name>
    <dbReference type="NCBI Taxonomy" id="153505"/>
    <lineage>
        <taxon>Eukaryota</taxon>
        <taxon>Fungi</taxon>
        <taxon>Dikarya</taxon>
        <taxon>Basidiomycota</taxon>
        <taxon>Agaricomycotina</taxon>
        <taxon>Agaricomycetes</taxon>
        <taxon>Agaricomycetidae</taxon>
        <taxon>Agaricales</taxon>
        <taxon>Marasmiineae</taxon>
        <taxon>Mycenaceae</taxon>
        <taxon>Mycena</taxon>
    </lineage>
</organism>
<dbReference type="PANTHER" id="PTHR45763">
    <property type="entry name" value="HYDROLASE, ALPHA/BETA FOLD FAMILY PROTEIN, EXPRESSED-RELATED"/>
    <property type="match status" value="1"/>
</dbReference>
<protein>
    <submittedName>
        <fullName evidence="2">Valacyclovir hydrolase</fullName>
    </submittedName>
</protein>
<reference evidence="2" key="1">
    <citation type="submission" date="2023-03" db="EMBL/GenBank/DDBJ databases">
        <title>Massive genome expansion in bonnet fungi (Mycena s.s.) driven by repeated elements and novel gene families across ecological guilds.</title>
        <authorList>
            <consortium name="Lawrence Berkeley National Laboratory"/>
            <person name="Harder C.B."/>
            <person name="Miyauchi S."/>
            <person name="Viragh M."/>
            <person name="Kuo A."/>
            <person name="Thoen E."/>
            <person name="Andreopoulos B."/>
            <person name="Lu D."/>
            <person name="Skrede I."/>
            <person name="Drula E."/>
            <person name="Henrissat B."/>
            <person name="Morin E."/>
            <person name="Kohler A."/>
            <person name="Barry K."/>
            <person name="LaButti K."/>
            <person name="Morin E."/>
            <person name="Salamov A."/>
            <person name="Lipzen A."/>
            <person name="Mereny Z."/>
            <person name="Hegedus B."/>
            <person name="Baldrian P."/>
            <person name="Stursova M."/>
            <person name="Weitz H."/>
            <person name="Taylor A."/>
            <person name="Grigoriev I.V."/>
            <person name="Nagy L.G."/>
            <person name="Martin F."/>
            <person name="Kauserud H."/>
        </authorList>
    </citation>
    <scope>NUCLEOTIDE SEQUENCE</scope>
    <source>
        <strain evidence="2">9144</strain>
    </source>
</reference>
<accession>A0AAD6VG34</accession>
<keyword evidence="2" id="KW-0378">Hydrolase</keyword>
<comment type="caution">
    <text evidence="2">The sequence shown here is derived from an EMBL/GenBank/DDBJ whole genome shotgun (WGS) entry which is preliminary data.</text>
</comment>
<feature type="domain" description="AB hydrolase-1" evidence="1">
    <location>
        <begin position="37"/>
        <end position="292"/>
    </location>
</feature>
<evidence type="ECO:0000259" key="1">
    <source>
        <dbReference type="Pfam" id="PF00561"/>
    </source>
</evidence>
<dbReference type="GO" id="GO:0016787">
    <property type="term" value="F:hydrolase activity"/>
    <property type="evidence" value="ECO:0007669"/>
    <property type="project" value="UniProtKB-KW"/>
</dbReference>
<dbReference type="AlphaFoldDB" id="A0AAD6VG34"/>
<sequence length="308" mass="32850">MTSPPLTTIAMAQTFTLPDGRRLDYNVSGATEGNAIPLIFIHGTPGAYTPLPGFPDLCKKKGIKLVTFSRAGYGGSSRNRGQLVVDNVADIQALKEHLGLDKCLVGGWSGGGPLSLACAARLPGCVAALCVAGAAPYNAEGLDWLEGQGQDNVDEFNASLRGEAELAKFCSAQRADMLQADAAGMIDVLSSLLPEVDKRALREQPAFGRHIVESFHEGLKLGVEGWVDDDLASVEPWGFSLDEIKVPVLLYQGSEDKMVPFGHGRWLADHLPRGTTTVHLVDGEGHISIFLGQEEKMLDVMLAAFPGL</sequence>
<dbReference type="InterPro" id="IPR029058">
    <property type="entry name" value="AB_hydrolase_fold"/>
</dbReference>
<evidence type="ECO:0000313" key="2">
    <source>
        <dbReference type="EMBL" id="KAJ7211763.1"/>
    </source>
</evidence>
<name>A0AAD6VG34_9AGAR</name>
<dbReference type="SUPFAM" id="SSF53474">
    <property type="entry name" value="alpha/beta-Hydrolases"/>
    <property type="match status" value="1"/>
</dbReference>
<evidence type="ECO:0000313" key="3">
    <source>
        <dbReference type="Proteomes" id="UP001219525"/>
    </source>
</evidence>
<keyword evidence="3" id="KW-1185">Reference proteome</keyword>
<dbReference type="Proteomes" id="UP001219525">
    <property type="component" value="Unassembled WGS sequence"/>
</dbReference>